<reference evidence="2 3" key="1">
    <citation type="submission" date="2018-08" db="EMBL/GenBank/DDBJ databases">
        <title>Draft genome of the lignicolous fungus Coniochaeta pulveracea.</title>
        <authorList>
            <person name="Borstlap C.J."/>
            <person name="De Witt R.N."/>
            <person name="Botha A."/>
            <person name="Volschenk H."/>
        </authorList>
    </citation>
    <scope>NUCLEOTIDE SEQUENCE [LARGE SCALE GENOMIC DNA]</scope>
    <source>
        <strain evidence="2 3">CAB683</strain>
    </source>
</reference>
<dbReference type="Proteomes" id="UP000275385">
    <property type="component" value="Unassembled WGS sequence"/>
</dbReference>
<sequence>MTRPGLNLLSYACTLGIAQGLPRPQAEGCPTGAPGPGSSLPGWDLSNLLYVSYNQTQPSGQATTTAHITFDLVGAFSNRLFHCEATGPDLLTGSSWKTCATEDTATAAKYTTSFKYNPNDWDTLTLREMSSCGPDPQQLSTILFKGVATRSYFVTNSGSPPDPPTNGSTVETWSNTYYSSYHVPGQFTLIPPPPSLTCTTANSSNSGWEIDDFTFTPSSPTVGLPWTLPQAGYTISFGARNLINNYSVWCSYFHSVLAAAPDPPRQYCGTVDPEDAPFSPATLFHVDWDTHILQVNQSWNCNGQGDNSGSYSGYGSVYVPWDCDQIILPNTTGCKTQPPSKIFVQQR</sequence>
<protein>
    <recommendedName>
        <fullName evidence="4">AA1-like domain-containing protein</fullName>
    </recommendedName>
</protein>
<evidence type="ECO:0000256" key="1">
    <source>
        <dbReference type="SAM" id="SignalP"/>
    </source>
</evidence>
<dbReference type="EMBL" id="QVQW01000085">
    <property type="protein sequence ID" value="RKU40997.1"/>
    <property type="molecule type" value="Genomic_DNA"/>
</dbReference>
<accession>A0A420XZA0</accession>
<name>A0A420XZA0_9PEZI</name>
<feature type="signal peptide" evidence="1">
    <location>
        <begin position="1"/>
        <end position="20"/>
    </location>
</feature>
<evidence type="ECO:0000313" key="3">
    <source>
        <dbReference type="Proteomes" id="UP000275385"/>
    </source>
</evidence>
<keyword evidence="1" id="KW-0732">Signal</keyword>
<evidence type="ECO:0000313" key="2">
    <source>
        <dbReference type="EMBL" id="RKU40997.1"/>
    </source>
</evidence>
<feature type="chain" id="PRO_5019093000" description="AA1-like domain-containing protein" evidence="1">
    <location>
        <begin position="21"/>
        <end position="347"/>
    </location>
</feature>
<keyword evidence="3" id="KW-1185">Reference proteome</keyword>
<gene>
    <name evidence="2" type="ORF">DL546_003711</name>
</gene>
<evidence type="ECO:0008006" key="4">
    <source>
        <dbReference type="Google" id="ProtNLM"/>
    </source>
</evidence>
<organism evidence="2 3">
    <name type="scientific">Coniochaeta pulveracea</name>
    <dbReference type="NCBI Taxonomy" id="177199"/>
    <lineage>
        <taxon>Eukaryota</taxon>
        <taxon>Fungi</taxon>
        <taxon>Dikarya</taxon>
        <taxon>Ascomycota</taxon>
        <taxon>Pezizomycotina</taxon>
        <taxon>Sordariomycetes</taxon>
        <taxon>Sordariomycetidae</taxon>
        <taxon>Coniochaetales</taxon>
        <taxon>Coniochaetaceae</taxon>
        <taxon>Coniochaeta</taxon>
    </lineage>
</organism>
<proteinExistence type="predicted"/>
<comment type="caution">
    <text evidence="2">The sequence shown here is derived from an EMBL/GenBank/DDBJ whole genome shotgun (WGS) entry which is preliminary data.</text>
</comment>
<dbReference type="AlphaFoldDB" id="A0A420XZA0"/>
<dbReference type="OrthoDB" id="10479362at2759"/>